<dbReference type="Proteomes" id="UP000580517">
    <property type="component" value="Unassembled WGS sequence"/>
</dbReference>
<dbReference type="InterPro" id="IPR036390">
    <property type="entry name" value="WH_DNA-bd_sf"/>
</dbReference>
<dbReference type="InterPro" id="IPR008920">
    <property type="entry name" value="TF_FadR/GntR_C"/>
</dbReference>
<dbReference type="SMART" id="SM00345">
    <property type="entry name" value="HTH_GNTR"/>
    <property type="match status" value="1"/>
</dbReference>
<keyword evidence="2" id="KW-0238">DNA-binding</keyword>
<reference evidence="5 6" key="1">
    <citation type="submission" date="2020-07" db="EMBL/GenBank/DDBJ databases">
        <title>Taxonomic revisions and descriptions of new bacterial species based on genomic comparisons in the high-G+C-content subgroup of the family Alcaligenaceae.</title>
        <authorList>
            <person name="Szabo A."/>
            <person name="Felfoldi T."/>
        </authorList>
    </citation>
    <scope>NUCLEOTIDE SEQUENCE [LARGE SCALE GENOMIC DNA]</scope>
    <source>
        <strain evidence="5 6">DSM 25264</strain>
    </source>
</reference>
<dbReference type="SUPFAM" id="SSF48008">
    <property type="entry name" value="GntR ligand-binding domain-like"/>
    <property type="match status" value="1"/>
</dbReference>
<dbReference type="GO" id="GO:0003700">
    <property type="term" value="F:DNA-binding transcription factor activity"/>
    <property type="evidence" value="ECO:0007669"/>
    <property type="project" value="InterPro"/>
</dbReference>
<accession>A0A853FJY3</accession>
<dbReference type="OrthoDB" id="1040417at2"/>
<dbReference type="AlphaFoldDB" id="A0A853FJY3"/>
<dbReference type="SUPFAM" id="SSF46785">
    <property type="entry name" value="Winged helix' DNA-binding domain"/>
    <property type="match status" value="1"/>
</dbReference>
<dbReference type="RefSeq" id="WP_129970423.1">
    <property type="nucleotide sequence ID" value="NZ_JACCEW010000005.1"/>
</dbReference>
<feature type="domain" description="HTH gntR-type" evidence="4">
    <location>
        <begin position="18"/>
        <end position="86"/>
    </location>
</feature>
<dbReference type="CDD" id="cd07377">
    <property type="entry name" value="WHTH_GntR"/>
    <property type="match status" value="1"/>
</dbReference>
<evidence type="ECO:0000256" key="1">
    <source>
        <dbReference type="ARBA" id="ARBA00023015"/>
    </source>
</evidence>
<dbReference type="InterPro" id="IPR036388">
    <property type="entry name" value="WH-like_DNA-bd_sf"/>
</dbReference>
<keyword evidence="3" id="KW-0804">Transcription</keyword>
<keyword evidence="1" id="KW-0805">Transcription regulation</keyword>
<dbReference type="SMART" id="SM00895">
    <property type="entry name" value="FCD"/>
    <property type="match status" value="1"/>
</dbReference>
<dbReference type="PANTHER" id="PTHR43537:SF5">
    <property type="entry name" value="UXU OPERON TRANSCRIPTIONAL REGULATOR"/>
    <property type="match status" value="1"/>
</dbReference>
<dbReference type="InterPro" id="IPR000524">
    <property type="entry name" value="Tscrpt_reg_HTH_GntR"/>
</dbReference>
<evidence type="ECO:0000313" key="6">
    <source>
        <dbReference type="Proteomes" id="UP000580517"/>
    </source>
</evidence>
<keyword evidence="6" id="KW-1185">Reference proteome</keyword>
<evidence type="ECO:0000313" key="5">
    <source>
        <dbReference type="EMBL" id="NYT38246.1"/>
    </source>
</evidence>
<protein>
    <submittedName>
        <fullName evidence="5">FadR family transcriptional regulator</fullName>
    </submittedName>
</protein>
<dbReference type="Gene3D" id="1.20.120.530">
    <property type="entry name" value="GntR ligand-binding domain-like"/>
    <property type="match status" value="1"/>
</dbReference>
<dbReference type="Pfam" id="PF00392">
    <property type="entry name" value="GntR"/>
    <property type="match status" value="1"/>
</dbReference>
<dbReference type="PROSITE" id="PS50949">
    <property type="entry name" value="HTH_GNTR"/>
    <property type="match status" value="1"/>
</dbReference>
<evidence type="ECO:0000256" key="3">
    <source>
        <dbReference type="ARBA" id="ARBA00023163"/>
    </source>
</evidence>
<dbReference type="GO" id="GO:0003677">
    <property type="term" value="F:DNA binding"/>
    <property type="evidence" value="ECO:0007669"/>
    <property type="project" value="UniProtKB-KW"/>
</dbReference>
<name>A0A853FJY3_9BURK</name>
<proteinExistence type="predicted"/>
<gene>
    <name evidence="5" type="ORF">H0A68_15290</name>
</gene>
<evidence type="ECO:0000256" key="2">
    <source>
        <dbReference type="ARBA" id="ARBA00023125"/>
    </source>
</evidence>
<dbReference type="InterPro" id="IPR011711">
    <property type="entry name" value="GntR_C"/>
</dbReference>
<dbReference type="EMBL" id="JACCEW010000005">
    <property type="protein sequence ID" value="NYT38246.1"/>
    <property type="molecule type" value="Genomic_DNA"/>
</dbReference>
<dbReference type="PRINTS" id="PR00035">
    <property type="entry name" value="HTHGNTR"/>
</dbReference>
<sequence length="246" mass="27318">MSVLTSTSTAIRPRRRARSLAQEVVDSLLGQIQSGELGKGDRLPTESELMRMLGVSRTVVREAISRLQAAGVVETRHGIGSFVLEVQAPHNFHIDPKELVTIHDILDVLQLRQSLESAAAGIAAIKRSPQDLDHMQAILREFRALLEAGKETVDADFRFHLAIAQATGNRYFVEFMSYLGQTVIPRTRINTASLGKETQARYLERVHYEHEEIARAIAMQNAVVASSAMQLHLNNSAERLRSTLEG</sequence>
<dbReference type="PANTHER" id="PTHR43537">
    <property type="entry name" value="TRANSCRIPTIONAL REGULATOR, GNTR FAMILY"/>
    <property type="match status" value="1"/>
</dbReference>
<dbReference type="Pfam" id="PF07729">
    <property type="entry name" value="FCD"/>
    <property type="match status" value="1"/>
</dbReference>
<dbReference type="Gene3D" id="1.10.10.10">
    <property type="entry name" value="Winged helix-like DNA-binding domain superfamily/Winged helix DNA-binding domain"/>
    <property type="match status" value="1"/>
</dbReference>
<comment type="caution">
    <text evidence="5">The sequence shown here is derived from an EMBL/GenBank/DDBJ whole genome shotgun (WGS) entry which is preliminary data.</text>
</comment>
<evidence type="ECO:0000259" key="4">
    <source>
        <dbReference type="PROSITE" id="PS50949"/>
    </source>
</evidence>
<organism evidence="5 6">
    <name type="scientific">Allopusillimonas soli</name>
    <dbReference type="NCBI Taxonomy" id="659016"/>
    <lineage>
        <taxon>Bacteria</taxon>
        <taxon>Pseudomonadati</taxon>
        <taxon>Pseudomonadota</taxon>
        <taxon>Betaproteobacteria</taxon>
        <taxon>Burkholderiales</taxon>
        <taxon>Alcaligenaceae</taxon>
        <taxon>Allopusillimonas</taxon>
    </lineage>
</organism>